<dbReference type="AlphaFoldDB" id="A0A1G2H439"/>
<dbReference type="PANTHER" id="PTHR33398">
    <property type="entry name" value="30S RIBOSOMAL PROTEIN S20"/>
    <property type="match status" value="1"/>
</dbReference>
<dbReference type="Pfam" id="PF01649">
    <property type="entry name" value="Ribosomal_S20p"/>
    <property type="match status" value="1"/>
</dbReference>
<evidence type="ECO:0000313" key="10">
    <source>
        <dbReference type="Proteomes" id="UP000177954"/>
    </source>
</evidence>
<keyword evidence="2 7" id="KW-0699">rRNA-binding</keyword>
<gene>
    <name evidence="7" type="primary">rpsT</name>
    <name evidence="9" type="ORF">A3J04_01000</name>
</gene>
<dbReference type="GO" id="GO:0015935">
    <property type="term" value="C:small ribosomal subunit"/>
    <property type="evidence" value="ECO:0007669"/>
    <property type="project" value="TreeGrafter"/>
</dbReference>
<feature type="region of interest" description="Disordered" evidence="8">
    <location>
        <begin position="69"/>
        <end position="88"/>
    </location>
</feature>
<dbReference type="GO" id="GO:0006412">
    <property type="term" value="P:translation"/>
    <property type="evidence" value="ECO:0007669"/>
    <property type="project" value="UniProtKB-UniRule"/>
</dbReference>
<dbReference type="Proteomes" id="UP000177954">
    <property type="component" value="Unassembled WGS sequence"/>
</dbReference>
<evidence type="ECO:0000313" key="9">
    <source>
        <dbReference type="EMBL" id="OGZ56981.1"/>
    </source>
</evidence>
<evidence type="ECO:0000256" key="4">
    <source>
        <dbReference type="ARBA" id="ARBA00022980"/>
    </source>
</evidence>
<comment type="caution">
    <text evidence="9">The sequence shown here is derived from an EMBL/GenBank/DDBJ whole genome shotgun (WGS) entry which is preliminary data.</text>
</comment>
<dbReference type="GO" id="GO:0003735">
    <property type="term" value="F:structural constituent of ribosome"/>
    <property type="evidence" value="ECO:0007669"/>
    <property type="project" value="InterPro"/>
</dbReference>
<organism evidence="9 10">
    <name type="scientific">Candidatus Ryanbacteria bacterium RIFCSPLOWO2_02_FULL_47_14</name>
    <dbReference type="NCBI Taxonomy" id="1802129"/>
    <lineage>
        <taxon>Bacteria</taxon>
        <taxon>Candidatus Ryaniibacteriota</taxon>
    </lineage>
</organism>
<dbReference type="InterPro" id="IPR036510">
    <property type="entry name" value="Ribosomal_bS20_sf"/>
</dbReference>
<dbReference type="HAMAP" id="MF_00500">
    <property type="entry name" value="Ribosomal_bS20"/>
    <property type="match status" value="1"/>
</dbReference>
<dbReference type="PANTHER" id="PTHR33398:SF1">
    <property type="entry name" value="SMALL RIBOSOMAL SUBUNIT PROTEIN BS20C"/>
    <property type="match status" value="1"/>
</dbReference>
<evidence type="ECO:0000256" key="3">
    <source>
        <dbReference type="ARBA" id="ARBA00022884"/>
    </source>
</evidence>
<reference evidence="9 10" key="1">
    <citation type="journal article" date="2016" name="Nat. Commun.">
        <title>Thousands of microbial genomes shed light on interconnected biogeochemical processes in an aquifer system.</title>
        <authorList>
            <person name="Anantharaman K."/>
            <person name="Brown C.T."/>
            <person name="Hug L.A."/>
            <person name="Sharon I."/>
            <person name="Castelle C.J."/>
            <person name="Probst A.J."/>
            <person name="Thomas B.C."/>
            <person name="Singh A."/>
            <person name="Wilkins M.J."/>
            <person name="Karaoz U."/>
            <person name="Brodie E.L."/>
            <person name="Williams K.H."/>
            <person name="Hubbard S.S."/>
            <person name="Banfield J.F."/>
        </authorList>
    </citation>
    <scope>NUCLEOTIDE SEQUENCE [LARGE SCALE GENOMIC DNA]</scope>
</reference>
<keyword evidence="4 7" id="KW-0689">Ribosomal protein</keyword>
<name>A0A1G2H439_9BACT</name>
<dbReference type="GO" id="GO:0070181">
    <property type="term" value="F:small ribosomal subunit rRNA binding"/>
    <property type="evidence" value="ECO:0007669"/>
    <property type="project" value="TreeGrafter"/>
</dbReference>
<comment type="similarity">
    <text evidence="1 7">Belongs to the bacterial ribosomal protein bS20 family.</text>
</comment>
<dbReference type="Gene3D" id="1.20.58.110">
    <property type="entry name" value="Ribosomal protein S20"/>
    <property type="match status" value="1"/>
</dbReference>
<dbReference type="EMBL" id="MHNZ01000003">
    <property type="protein sequence ID" value="OGZ56981.1"/>
    <property type="molecule type" value="Genomic_DNA"/>
</dbReference>
<dbReference type="GO" id="GO:0005829">
    <property type="term" value="C:cytosol"/>
    <property type="evidence" value="ECO:0007669"/>
    <property type="project" value="TreeGrafter"/>
</dbReference>
<dbReference type="STRING" id="1802129.A3J04_01000"/>
<evidence type="ECO:0000256" key="5">
    <source>
        <dbReference type="ARBA" id="ARBA00023274"/>
    </source>
</evidence>
<feature type="compositionally biased region" description="Basic residues" evidence="8">
    <location>
        <begin position="72"/>
        <end position="88"/>
    </location>
</feature>
<protein>
    <recommendedName>
        <fullName evidence="6 7">Small ribosomal subunit protein bS20</fullName>
    </recommendedName>
</protein>
<evidence type="ECO:0000256" key="7">
    <source>
        <dbReference type="HAMAP-Rule" id="MF_00500"/>
    </source>
</evidence>
<dbReference type="SUPFAM" id="SSF46992">
    <property type="entry name" value="Ribosomal protein S20"/>
    <property type="match status" value="1"/>
</dbReference>
<dbReference type="InterPro" id="IPR002583">
    <property type="entry name" value="Ribosomal_bS20"/>
</dbReference>
<keyword evidence="5 7" id="KW-0687">Ribonucleoprotein</keyword>
<keyword evidence="3 7" id="KW-0694">RNA-binding</keyword>
<accession>A0A1G2H439</accession>
<comment type="function">
    <text evidence="7">Binds directly to 16S ribosomal RNA.</text>
</comment>
<dbReference type="NCBIfam" id="TIGR00029">
    <property type="entry name" value="S20"/>
    <property type="match status" value="1"/>
</dbReference>
<proteinExistence type="inferred from homology"/>
<evidence type="ECO:0000256" key="6">
    <source>
        <dbReference type="ARBA" id="ARBA00035136"/>
    </source>
</evidence>
<evidence type="ECO:0000256" key="8">
    <source>
        <dbReference type="SAM" id="MobiDB-lite"/>
    </source>
</evidence>
<evidence type="ECO:0000256" key="2">
    <source>
        <dbReference type="ARBA" id="ARBA00022730"/>
    </source>
</evidence>
<evidence type="ECO:0000256" key="1">
    <source>
        <dbReference type="ARBA" id="ARBA00007634"/>
    </source>
</evidence>
<sequence>MPNTKSAKKALRQAQRRRVVNIRKKRALASTLKNFEKALEAKNKAEALRLFPLVQKELDKSAKTHIITKNTASRKKSRLAARLKKLSA</sequence>